<proteinExistence type="predicted"/>
<evidence type="ECO:0000313" key="2">
    <source>
        <dbReference type="Proteomes" id="UP000461768"/>
    </source>
</evidence>
<comment type="caution">
    <text evidence="1">The sequence shown here is derived from an EMBL/GenBank/DDBJ whole genome shotgun (WGS) entry which is preliminary data.</text>
</comment>
<dbReference type="EMBL" id="WAGX01000006">
    <property type="protein sequence ID" value="KAB1436582.1"/>
    <property type="molecule type" value="Genomic_DNA"/>
</dbReference>
<reference evidence="1 2" key="2">
    <citation type="submission" date="2020-02" db="EMBL/GenBank/DDBJ databases">
        <title>Candidatus Galacturonibacter soehngenii shows hetero-acetogenic catabolism of galacturonic acid but lacks a canonical carbon monoxide dehydrogenase/acetyl-CoA synthase complex.</title>
        <authorList>
            <person name="Diender M."/>
            <person name="Stouten G.R."/>
            <person name="Petersen J.F."/>
            <person name="Nielsen P.H."/>
            <person name="Dueholm M.S."/>
            <person name="Pronk J.T."/>
            <person name="Van Loosdrecht M.C.M."/>
        </authorList>
    </citation>
    <scope>NUCLEOTIDE SEQUENCE [LARGE SCALE GENOMIC DNA]</scope>
    <source>
        <strain evidence="1">GalUA</strain>
    </source>
</reference>
<sequence length="180" mass="21153">MDRKLIKYLPLFMQTYTEIEQIMNAEQEQIEGLWDALKGLLKEAFVSDESEVGAKRWESILNITPLDTESLQLRNFRIQSRLIEDLPFTRRTLKNQLKALCGEDGYKTILDGDNFTLHVKVALTTKKLKGEVERLCERVVPLNLFVDVTLMYHTHNLLGPYVHDYLYLYTQQQLRDEPFE</sequence>
<evidence type="ECO:0000313" key="1">
    <source>
        <dbReference type="EMBL" id="KAB1436582.1"/>
    </source>
</evidence>
<gene>
    <name evidence="1" type="ORF">F7O84_14575</name>
</gene>
<dbReference type="AlphaFoldDB" id="A0A7V7UAT9"/>
<name>A0A7V7UAT9_9FIRM</name>
<protein>
    <submittedName>
        <fullName evidence="1">DUF2313 domain-containing protein</fullName>
    </submittedName>
</protein>
<dbReference type="InterPro" id="IPR018755">
    <property type="entry name" value="Phage_Mu_Gp48"/>
</dbReference>
<reference evidence="1 2" key="1">
    <citation type="submission" date="2019-09" db="EMBL/GenBank/DDBJ databases">
        <authorList>
            <person name="Valk L.C."/>
        </authorList>
    </citation>
    <scope>NUCLEOTIDE SEQUENCE [LARGE SCALE GENOMIC DNA]</scope>
    <source>
        <strain evidence="1">GalUA</strain>
    </source>
</reference>
<keyword evidence="2" id="KW-1185">Reference proteome</keyword>
<dbReference type="Pfam" id="PF10076">
    <property type="entry name" value="Phage_Mu_Gp48"/>
    <property type="match status" value="1"/>
</dbReference>
<dbReference type="Proteomes" id="UP000461768">
    <property type="component" value="Unassembled WGS sequence"/>
</dbReference>
<organism evidence="1 2">
    <name type="scientific">Candidatus Galacturonatibacter soehngenii</name>
    <dbReference type="NCBI Taxonomy" id="2307010"/>
    <lineage>
        <taxon>Bacteria</taxon>
        <taxon>Bacillati</taxon>
        <taxon>Bacillota</taxon>
        <taxon>Clostridia</taxon>
        <taxon>Lachnospirales</taxon>
        <taxon>Lachnospiraceae</taxon>
        <taxon>Candidatus Galacturonatibacter</taxon>
    </lineage>
</organism>
<dbReference type="RefSeq" id="WP_151146888.1">
    <property type="nucleotide sequence ID" value="NZ_WAGX01000006.1"/>
</dbReference>
<accession>A0A7V7UAT9</accession>
<dbReference type="OrthoDB" id="1851194at2"/>